<dbReference type="Proteomes" id="UP000821845">
    <property type="component" value="Chromosome 1"/>
</dbReference>
<organism evidence="1 2">
    <name type="scientific">Hyalomma asiaticum</name>
    <name type="common">Tick</name>
    <dbReference type="NCBI Taxonomy" id="266040"/>
    <lineage>
        <taxon>Eukaryota</taxon>
        <taxon>Metazoa</taxon>
        <taxon>Ecdysozoa</taxon>
        <taxon>Arthropoda</taxon>
        <taxon>Chelicerata</taxon>
        <taxon>Arachnida</taxon>
        <taxon>Acari</taxon>
        <taxon>Parasitiformes</taxon>
        <taxon>Ixodida</taxon>
        <taxon>Ixodoidea</taxon>
        <taxon>Ixodidae</taxon>
        <taxon>Hyalomminae</taxon>
        <taxon>Hyalomma</taxon>
    </lineage>
</organism>
<evidence type="ECO:0000313" key="2">
    <source>
        <dbReference type="Proteomes" id="UP000821845"/>
    </source>
</evidence>
<name>A0ACB7TS10_HYAAI</name>
<sequence length="654" mass="68506">MATRCAQESEAFLAFRAPTVTPALLDPKVKREQRVHQDHGAVTANLELGDSQEHRVSKDTQARQAEKARLETLVHPDGTDFPESQATLDLKEPKVCLVRRVRSDSRVYLEGRESAESQAEHWVRQTGYRENRDPGATTDSLGCLDSKAKPETQGPPVSSCISFLTAGEAGFDGRPGPSGPPGPPGLPGPPGFDGKPGIKGETGEPGYPGLSTFEISKGDKGEPGQPGLPGSRGPPGDDGFPGLKGAKGQVGEPGFDGAPGVAGRPGPKGYPGDPGPPGPDGEPAVDVYPGPKGDEGVPGPPGFPGIPGLKGEAGEPGLPGPDGPPGYPGVAPIGFKGEQGDAGVSGPPGTPGQQGPPGQPGYPGIPGLKGARGDAGSPGPVVPGPPGIPGPRVLKDNVAAATLRSILGLKASRETQATQVPTDCRACPATKAFRESTANQESSGLRDSRDLRATPVPEVFRETKDSKGCQASPASQAHRDVREIVVLQVVPPDPEATSSPGTVKRREFPNVPEALTRSGPATLFSIFLGMRRPTARIWVIAIHSQTLEVPECPEGWDGVWSGYSFFMNTDSGAEGSGQPLVSPGSCLEEFRPNPFIECHGHGRCNYYTTAFSYWLATIERHDMFRPPDPQTLKAGDLRTRVSRCKVCRRQVIVP</sequence>
<accession>A0ACB7TS10</accession>
<evidence type="ECO:0000313" key="1">
    <source>
        <dbReference type="EMBL" id="KAH6948936.1"/>
    </source>
</evidence>
<gene>
    <name evidence="1" type="ORF">HPB50_027186</name>
</gene>
<protein>
    <submittedName>
        <fullName evidence="1">Uncharacterized protein</fullName>
    </submittedName>
</protein>
<proteinExistence type="predicted"/>
<comment type="caution">
    <text evidence="1">The sequence shown here is derived from an EMBL/GenBank/DDBJ whole genome shotgun (WGS) entry which is preliminary data.</text>
</comment>
<keyword evidence="2" id="KW-1185">Reference proteome</keyword>
<dbReference type="EMBL" id="CM023481">
    <property type="protein sequence ID" value="KAH6948936.1"/>
    <property type="molecule type" value="Genomic_DNA"/>
</dbReference>
<reference evidence="1" key="1">
    <citation type="submission" date="2020-05" db="EMBL/GenBank/DDBJ databases">
        <title>Large-scale comparative analyses of tick genomes elucidate their genetic diversity and vector capacities.</title>
        <authorList>
            <person name="Jia N."/>
            <person name="Wang J."/>
            <person name="Shi W."/>
            <person name="Du L."/>
            <person name="Sun Y."/>
            <person name="Zhan W."/>
            <person name="Jiang J."/>
            <person name="Wang Q."/>
            <person name="Zhang B."/>
            <person name="Ji P."/>
            <person name="Sakyi L.B."/>
            <person name="Cui X."/>
            <person name="Yuan T."/>
            <person name="Jiang B."/>
            <person name="Yang W."/>
            <person name="Lam T.T.-Y."/>
            <person name="Chang Q."/>
            <person name="Ding S."/>
            <person name="Wang X."/>
            <person name="Zhu J."/>
            <person name="Ruan X."/>
            <person name="Zhao L."/>
            <person name="Wei J."/>
            <person name="Que T."/>
            <person name="Du C."/>
            <person name="Cheng J."/>
            <person name="Dai P."/>
            <person name="Han X."/>
            <person name="Huang E."/>
            <person name="Gao Y."/>
            <person name="Liu J."/>
            <person name="Shao H."/>
            <person name="Ye R."/>
            <person name="Li L."/>
            <person name="Wei W."/>
            <person name="Wang X."/>
            <person name="Wang C."/>
            <person name="Yang T."/>
            <person name="Huo Q."/>
            <person name="Li W."/>
            <person name="Guo W."/>
            <person name="Chen H."/>
            <person name="Zhou L."/>
            <person name="Ni X."/>
            <person name="Tian J."/>
            <person name="Zhou Y."/>
            <person name="Sheng Y."/>
            <person name="Liu T."/>
            <person name="Pan Y."/>
            <person name="Xia L."/>
            <person name="Li J."/>
            <person name="Zhao F."/>
            <person name="Cao W."/>
        </authorList>
    </citation>
    <scope>NUCLEOTIDE SEQUENCE</scope>
    <source>
        <strain evidence="1">Hyas-2018</strain>
    </source>
</reference>